<feature type="domain" description="Peptidase M24 C-terminal" evidence="9">
    <location>
        <begin position="547"/>
        <end position="608"/>
    </location>
</feature>
<comment type="similarity">
    <text evidence="2 6">Belongs to the peptidase M24B family.</text>
</comment>
<dbReference type="CDD" id="cd01085">
    <property type="entry name" value="APP"/>
    <property type="match status" value="1"/>
</dbReference>
<evidence type="ECO:0000256" key="3">
    <source>
        <dbReference type="ARBA" id="ARBA00022723"/>
    </source>
</evidence>
<feature type="domain" description="Peptidase M24" evidence="7">
    <location>
        <begin position="316"/>
        <end position="534"/>
    </location>
</feature>
<gene>
    <name evidence="10" type="ORF">HK105_205988</name>
</gene>
<evidence type="ECO:0000259" key="7">
    <source>
        <dbReference type="Pfam" id="PF00557"/>
    </source>
</evidence>
<protein>
    <recommendedName>
        <fullName evidence="12">Xaa-Pro aminopeptidase</fullName>
    </recommendedName>
</protein>
<dbReference type="PANTHER" id="PTHR43763:SF6">
    <property type="entry name" value="XAA-PRO AMINOPEPTIDASE 1"/>
    <property type="match status" value="1"/>
</dbReference>
<keyword evidence="3 6" id="KW-0479">Metal-binding</keyword>
<dbReference type="Pfam" id="PF16189">
    <property type="entry name" value="Creatinase_N_2"/>
    <property type="match status" value="1"/>
</dbReference>
<evidence type="ECO:0000259" key="8">
    <source>
        <dbReference type="Pfam" id="PF01321"/>
    </source>
</evidence>
<evidence type="ECO:0000259" key="9">
    <source>
        <dbReference type="Pfam" id="PF16188"/>
    </source>
</evidence>
<sequence length="608" mass="67652">MPNDTTTRLAKLREQLKAHNVQAFIVPSEDAHQSEYLASCDARRSYISGFTGSAGIAVVTTEHAALWTDGRYFLQASQQLDSNWVLQKAGMPKVPTMKEWLIEVLPPKSRVAVDPEVMAVDSAKTLEEALVKAEHSLVHTPNLVDAIWDSRPARPVNPVTVLGIEYTGKTFEDKIAELQEQLKREKRAAFVVTALDEIAWLFNLRGSDIQYNPVFFAYAIVAVDSVSLFIKESKITPEVKAHLGDKVAVKPYEAVFDSLRAFKVSLVEAKSAEKVWVDSRCSLAVKEALGGNDFIVVARSPIQVAKSIKTEAELQGFRESHKRDAVALCRYFSWLEDELVNKKNTEITEAGAADVLEKFRSELPKFVGLSFDTISSTGANGAIIHYKPEHGSCAKIDVNKVYLCDSGAQFLDGTTDVTRTLHFGTPTAREKDAYTRVLKGHIQLDMAVFPVGTTGYILDVIARLPLWRAGLDFRHGTGHGVGSYLNVHEGPQGIGMRIAYNDVKLQPGMTVTNEPGYYEDGAFGIRIENVLLVKKIETPNRFGDNDYLGFEHVTVTPIQTRLIELSLLTEEERAWVNAYNRECFEKVSPLLSKDEPAYKWLERETAAI</sequence>
<evidence type="ECO:0000256" key="2">
    <source>
        <dbReference type="ARBA" id="ARBA00008766"/>
    </source>
</evidence>
<evidence type="ECO:0000313" key="11">
    <source>
        <dbReference type="Proteomes" id="UP001527925"/>
    </source>
</evidence>
<organism evidence="10 11">
    <name type="scientific">Polyrhizophydium stewartii</name>
    <dbReference type="NCBI Taxonomy" id="2732419"/>
    <lineage>
        <taxon>Eukaryota</taxon>
        <taxon>Fungi</taxon>
        <taxon>Fungi incertae sedis</taxon>
        <taxon>Chytridiomycota</taxon>
        <taxon>Chytridiomycota incertae sedis</taxon>
        <taxon>Chytridiomycetes</taxon>
        <taxon>Rhizophydiales</taxon>
        <taxon>Rhizophydiales incertae sedis</taxon>
        <taxon>Polyrhizophydium</taxon>
    </lineage>
</organism>
<dbReference type="SUPFAM" id="SSF53092">
    <property type="entry name" value="Creatinase/prolidase N-terminal domain"/>
    <property type="match status" value="1"/>
</dbReference>
<name>A0ABR4N4F2_9FUNG</name>
<dbReference type="Proteomes" id="UP001527925">
    <property type="component" value="Unassembled WGS sequence"/>
</dbReference>
<dbReference type="PANTHER" id="PTHR43763">
    <property type="entry name" value="XAA-PRO AMINOPEPTIDASE 1"/>
    <property type="match status" value="1"/>
</dbReference>
<dbReference type="InterPro" id="IPR032416">
    <property type="entry name" value="Peptidase_M24_C"/>
</dbReference>
<dbReference type="Pfam" id="PF00557">
    <property type="entry name" value="Peptidase_M24"/>
    <property type="match status" value="1"/>
</dbReference>
<dbReference type="EMBL" id="JADGIZ020000033">
    <property type="protein sequence ID" value="KAL2914421.1"/>
    <property type="molecule type" value="Genomic_DNA"/>
</dbReference>
<dbReference type="InterPro" id="IPR036005">
    <property type="entry name" value="Creatinase/aminopeptidase-like"/>
</dbReference>
<comment type="caution">
    <text evidence="10">The sequence shown here is derived from an EMBL/GenBank/DDBJ whole genome shotgun (WGS) entry which is preliminary data.</text>
</comment>
<accession>A0ABR4N4F2</accession>
<dbReference type="InterPro" id="IPR050422">
    <property type="entry name" value="X-Pro_aminopeptidase_P"/>
</dbReference>
<comment type="cofactor">
    <cofactor evidence="1">
        <name>Mn(2+)</name>
        <dbReference type="ChEBI" id="CHEBI:29035"/>
    </cofactor>
</comment>
<dbReference type="InterPro" id="IPR033740">
    <property type="entry name" value="Pept_M24B"/>
</dbReference>
<dbReference type="Pfam" id="PF01321">
    <property type="entry name" value="Creatinase_N"/>
    <property type="match status" value="1"/>
</dbReference>
<evidence type="ECO:0008006" key="12">
    <source>
        <dbReference type="Google" id="ProtNLM"/>
    </source>
</evidence>
<dbReference type="Gene3D" id="3.40.350.10">
    <property type="entry name" value="Creatinase/prolidase N-terminal domain"/>
    <property type="match status" value="2"/>
</dbReference>
<dbReference type="InterPro" id="IPR000587">
    <property type="entry name" value="Creatinase_N"/>
</dbReference>
<dbReference type="SUPFAM" id="SSF55920">
    <property type="entry name" value="Creatinase/aminopeptidase"/>
    <property type="match status" value="1"/>
</dbReference>
<keyword evidence="4" id="KW-0378">Hydrolase</keyword>
<dbReference type="Gene3D" id="3.90.230.10">
    <property type="entry name" value="Creatinase/methionine aminopeptidase superfamily"/>
    <property type="match status" value="1"/>
</dbReference>
<feature type="domain" description="Creatinase N-terminal" evidence="8">
    <location>
        <begin position="8"/>
        <end position="146"/>
    </location>
</feature>
<evidence type="ECO:0000313" key="10">
    <source>
        <dbReference type="EMBL" id="KAL2914421.1"/>
    </source>
</evidence>
<dbReference type="Pfam" id="PF16188">
    <property type="entry name" value="Peptidase_M24_C"/>
    <property type="match status" value="1"/>
</dbReference>
<dbReference type="PROSITE" id="PS00491">
    <property type="entry name" value="PROLINE_PEPTIDASE"/>
    <property type="match status" value="1"/>
</dbReference>
<evidence type="ECO:0000256" key="4">
    <source>
        <dbReference type="ARBA" id="ARBA00022801"/>
    </source>
</evidence>
<dbReference type="InterPro" id="IPR029149">
    <property type="entry name" value="Creatin/AminoP/Spt16_N"/>
</dbReference>
<evidence type="ECO:0000256" key="5">
    <source>
        <dbReference type="ARBA" id="ARBA00023211"/>
    </source>
</evidence>
<keyword evidence="11" id="KW-1185">Reference proteome</keyword>
<dbReference type="InterPro" id="IPR000994">
    <property type="entry name" value="Pept_M24"/>
</dbReference>
<evidence type="ECO:0000256" key="6">
    <source>
        <dbReference type="RuleBase" id="RU000590"/>
    </source>
</evidence>
<proteinExistence type="inferred from homology"/>
<keyword evidence="5" id="KW-0464">Manganese</keyword>
<evidence type="ECO:0000256" key="1">
    <source>
        <dbReference type="ARBA" id="ARBA00001936"/>
    </source>
</evidence>
<dbReference type="InterPro" id="IPR001131">
    <property type="entry name" value="Peptidase_M24B_aminopep-P_CS"/>
</dbReference>
<reference evidence="10 11" key="1">
    <citation type="submission" date="2023-09" db="EMBL/GenBank/DDBJ databases">
        <title>Pangenome analysis of Batrachochytrium dendrobatidis and related Chytrids.</title>
        <authorList>
            <person name="Yacoub M.N."/>
            <person name="Stajich J.E."/>
            <person name="James T.Y."/>
        </authorList>
    </citation>
    <scope>NUCLEOTIDE SEQUENCE [LARGE SCALE GENOMIC DNA]</scope>
    <source>
        <strain evidence="10 11">JEL0888</strain>
    </source>
</reference>